<dbReference type="AlphaFoldDB" id="A0A0B0N5B8"/>
<evidence type="ECO:0000313" key="1">
    <source>
        <dbReference type="EMBL" id="KHG09648.1"/>
    </source>
</evidence>
<sequence>MQMVPILPVEGIHTCFKRIYSTDAELYGEKAMEPVRGNPVLLLLSYIPETSGLGSICLPQIAKRKGYCCSMD</sequence>
<protein>
    <submittedName>
        <fullName evidence="1">Uncharacterized protein</fullName>
    </submittedName>
</protein>
<dbReference type="Proteomes" id="UP000032142">
    <property type="component" value="Unassembled WGS sequence"/>
</dbReference>
<organism evidence="1 2">
    <name type="scientific">Gossypium arboreum</name>
    <name type="common">Tree cotton</name>
    <name type="synonym">Gossypium nanking</name>
    <dbReference type="NCBI Taxonomy" id="29729"/>
    <lineage>
        <taxon>Eukaryota</taxon>
        <taxon>Viridiplantae</taxon>
        <taxon>Streptophyta</taxon>
        <taxon>Embryophyta</taxon>
        <taxon>Tracheophyta</taxon>
        <taxon>Spermatophyta</taxon>
        <taxon>Magnoliopsida</taxon>
        <taxon>eudicotyledons</taxon>
        <taxon>Gunneridae</taxon>
        <taxon>Pentapetalae</taxon>
        <taxon>rosids</taxon>
        <taxon>malvids</taxon>
        <taxon>Malvales</taxon>
        <taxon>Malvaceae</taxon>
        <taxon>Malvoideae</taxon>
        <taxon>Gossypium</taxon>
    </lineage>
</organism>
<evidence type="ECO:0000313" key="2">
    <source>
        <dbReference type="Proteomes" id="UP000032142"/>
    </source>
</evidence>
<dbReference type="EMBL" id="KN391747">
    <property type="protein sequence ID" value="KHG09648.1"/>
    <property type="molecule type" value="Genomic_DNA"/>
</dbReference>
<proteinExistence type="predicted"/>
<gene>
    <name evidence="1" type="ORF">F383_14239</name>
</gene>
<reference evidence="2" key="1">
    <citation type="submission" date="2014-09" db="EMBL/GenBank/DDBJ databases">
        <authorList>
            <person name="Mudge J."/>
            <person name="Ramaraj T."/>
            <person name="Lindquist I.E."/>
            <person name="Bharti A.K."/>
            <person name="Sundararajan A."/>
            <person name="Cameron C.T."/>
            <person name="Woodward J.E."/>
            <person name="May G.D."/>
            <person name="Brubaker C."/>
            <person name="Broadhvest J."/>
            <person name="Wilkins T.A."/>
        </authorList>
    </citation>
    <scope>NUCLEOTIDE SEQUENCE</scope>
    <source>
        <strain evidence="2">cv. AKA8401</strain>
    </source>
</reference>
<keyword evidence="2" id="KW-1185">Reference proteome</keyword>
<accession>A0A0B0N5B8</accession>
<name>A0A0B0N5B8_GOSAR</name>